<evidence type="ECO:0000256" key="7">
    <source>
        <dbReference type="ARBA" id="ARBA00049036"/>
    </source>
</evidence>
<keyword evidence="11" id="KW-1185">Reference proteome</keyword>
<feature type="transmembrane region" description="Helical" evidence="8">
    <location>
        <begin position="36"/>
        <end position="54"/>
    </location>
</feature>
<proteinExistence type="predicted"/>
<evidence type="ECO:0000256" key="1">
    <source>
        <dbReference type="ARBA" id="ARBA00004141"/>
    </source>
</evidence>
<comment type="subcellular location">
    <subcellularLocation>
        <location evidence="1">Membrane</location>
        <topology evidence="1">Multi-pass membrane protein</topology>
    </subcellularLocation>
</comment>
<keyword evidence="4 8" id="KW-0812">Transmembrane</keyword>
<dbReference type="GO" id="GO:0050291">
    <property type="term" value="F:sphingosine N-acyltransferase activity"/>
    <property type="evidence" value="ECO:0007669"/>
    <property type="project" value="InterPro"/>
</dbReference>
<dbReference type="Proteomes" id="UP000694556">
    <property type="component" value="Chromosome 29"/>
</dbReference>
<reference evidence="10" key="3">
    <citation type="submission" date="2025-09" db="UniProtKB">
        <authorList>
            <consortium name="Ensembl"/>
        </authorList>
    </citation>
    <scope>IDENTIFICATION</scope>
</reference>
<comment type="catalytic activity">
    <reaction evidence="7">
        <text>sphinganine + octadecanoyl-CoA = N-(octadecanoyl)-sphinganine + CoA + H(+)</text>
        <dbReference type="Rhea" id="RHEA:36547"/>
        <dbReference type="ChEBI" id="CHEBI:15378"/>
        <dbReference type="ChEBI" id="CHEBI:57287"/>
        <dbReference type="ChEBI" id="CHEBI:57394"/>
        <dbReference type="ChEBI" id="CHEBI:57817"/>
        <dbReference type="ChEBI" id="CHEBI:67033"/>
    </reaction>
    <physiologicalReaction direction="left-to-right" evidence="7">
        <dbReference type="Rhea" id="RHEA:36548"/>
    </physiologicalReaction>
</comment>
<dbReference type="PANTHER" id="PTHR12560:SF6">
    <property type="entry name" value="CERAMIDE SYNTHASE 4"/>
    <property type="match status" value="1"/>
</dbReference>
<reference evidence="10" key="1">
    <citation type="submission" date="2018-09" db="EMBL/GenBank/DDBJ databases">
        <title>Common duck and Muscovy duck high density SNP chip.</title>
        <authorList>
            <person name="Vignal A."/>
            <person name="Thebault N."/>
            <person name="Warren W.C."/>
        </authorList>
    </citation>
    <scope>NUCLEOTIDE SEQUENCE [LARGE SCALE GENOMIC DNA]</scope>
</reference>
<feature type="domain" description="TLC" evidence="9">
    <location>
        <begin position="89"/>
        <end position="229"/>
    </location>
</feature>
<evidence type="ECO:0000256" key="2">
    <source>
        <dbReference type="ARBA" id="ARBA00004760"/>
    </source>
</evidence>
<evidence type="ECO:0000256" key="6">
    <source>
        <dbReference type="ARBA" id="ARBA00023136"/>
    </source>
</evidence>
<dbReference type="GO" id="GO:0016020">
    <property type="term" value="C:membrane"/>
    <property type="evidence" value="ECO:0007669"/>
    <property type="project" value="UniProtKB-SubCell"/>
</dbReference>
<reference evidence="10" key="2">
    <citation type="submission" date="2025-08" db="UniProtKB">
        <authorList>
            <consortium name="Ensembl"/>
        </authorList>
    </citation>
    <scope>IDENTIFICATION</scope>
</reference>
<evidence type="ECO:0000313" key="10">
    <source>
        <dbReference type="Ensembl" id="ENSCMMP00000008192.1"/>
    </source>
</evidence>
<evidence type="ECO:0000259" key="9">
    <source>
        <dbReference type="SMART" id="SM00724"/>
    </source>
</evidence>
<comment type="pathway">
    <text evidence="3">Sphingolipid metabolism.</text>
</comment>
<evidence type="ECO:0000256" key="8">
    <source>
        <dbReference type="SAM" id="Phobius"/>
    </source>
</evidence>
<feature type="transmembrane region" description="Helical" evidence="8">
    <location>
        <begin position="133"/>
        <end position="152"/>
    </location>
</feature>
<keyword evidence="5 8" id="KW-1133">Transmembrane helix</keyword>
<protein>
    <recommendedName>
        <fullName evidence="9">TLC domain-containing protein</fullName>
    </recommendedName>
</protein>
<dbReference type="InterPro" id="IPR016439">
    <property type="entry name" value="Lag1/Lac1-like"/>
</dbReference>
<dbReference type="SMART" id="SM00724">
    <property type="entry name" value="TLC"/>
    <property type="match status" value="1"/>
</dbReference>
<comment type="pathway">
    <text evidence="2">Lipid metabolism; sphingolipid metabolism.</text>
</comment>
<dbReference type="GO" id="GO:0046513">
    <property type="term" value="P:ceramide biosynthetic process"/>
    <property type="evidence" value="ECO:0007669"/>
    <property type="project" value="InterPro"/>
</dbReference>
<dbReference type="AlphaFoldDB" id="A0A8C3BMY3"/>
<dbReference type="InterPro" id="IPR006634">
    <property type="entry name" value="TLC-dom"/>
</dbReference>
<name>A0A8C3BMY3_CAIMO</name>
<evidence type="ECO:0000256" key="3">
    <source>
        <dbReference type="ARBA" id="ARBA00004991"/>
    </source>
</evidence>
<organism evidence="10 11">
    <name type="scientific">Cairina moschata</name>
    <name type="common">Muscovy duck</name>
    <dbReference type="NCBI Taxonomy" id="8855"/>
    <lineage>
        <taxon>Eukaryota</taxon>
        <taxon>Metazoa</taxon>
        <taxon>Chordata</taxon>
        <taxon>Craniata</taxon>
        <taxon>Vertebrata</taxon>
        <taxon>Euteleostomi</taxon>
        <taxon>Archelosauria</taxon>
        <taxon>Archosauria</taxon>
        <taxon>Dinosauria</taxon>
        <taxon>Saurischia</taxon>
        <taxon>Theropoda</taxon>
        <taxon>Coelurosauria</taxon>
        <taxon>Aves</taxon>
        <taxon>Neognathae</taxon>
        <taxon>Galloanserae</taxon>
        <taxon>Anseriformes</taxon>
        <taxon>Anatidae</taxon>
        <taxon>Anatinae</taxon>
        <taxon>Cairina</taxon>
    </lineage>
</organism>
<feature type="transmembrane region" description="Helical" evidence="8">
    <location>
        <begin position="94"/>
        <end position="113"/>
    </location>
</feature>
<dbReference type="PIRSF" id="PIRSF005225">
    <property type="entry name" value="LAG1_LAC1"/>
    <property type="match status" value="1"/>
</dbReference>
<accession>A0A8C3BMY3</accession>
<dbReference type="UniPathway" id="UPA00222"/>
<dbReference type="Ensembl" id="ENSCMMT00000009023.1">
    <property type="protein sequence ID" value="ENSCMMP00000008192.1"/>
    <property type="gene ID" value="ENSCMMG00000004915.1"/>
</dbReference>
<feature type="transmembrane region" description="Helical" evidence="8">
    <location>
        <begin position="164"/>
        <end position="189"/>
    </location>
</feature>
<dbReference type="PANTHER" id="PTHR12560">
    <property type="entry name" value="LONGEVITY ASSURANCE FACTOR 1 LAG1"/>
    <property type="match status" value="1"/>
</dbReference>
<dbReference type="Pfam" id="PF03798">
    <property type="entry name" value="TRAM_LAG1_CLN8"/>
    <property type="match status" value="1"/>
</dbReference>
<sequence length="240" mass="28280">MGLLEEFWHHKYWLPPGATWEDMKESADVRYPKPQDLLLCIPGALILIIVRYIFERDWHTPHSNLLSGIKKVETWFRHRRAQDRPRLMKKFCEASWRFIFYFTSFFSALALLYDVSMSAGRHCDPLLPALGWFYLLELSFYCSLVATLPFDVKRKDFKEQIIHHIATITLIFVSYCANLIRFGMIVMLVHDASDYILEVSYPCLEMLIYSLVCETLQVSSKMNPDRTEEPQKKPGFLRIN</sequence>
<evidence type="ECO:0000256" key="5">
    <source>
        <dbReference type="ARBA" id="ARBA00022989"/>
    </source>
</evidence>
<evidence type="ECO:0000256" key="4">
    <source>
        <dbReference type="ARBA" id="ARBA00022692"/>
    </source>
</evidence>
<evidence type="ECO:0000313" key="11">
    <source>
        <dbReference type="Proteomes" id="UP000694556"/>
    </source>
</evidence>
<keyword evidence="6 8" id="KW-0472">Membrane</keyword>